<evidence type="ECO:0000313" key="1">
    <source>
        <dbReference type="EMBL" id="MFB9210064.1"/>
    </source>
</evidence>
<comment type="caution">
    <text evidence="1">The sequence shown here is derived from an EMBL/GenBank/DDBJ whole genome shotgun (WGS) entry which is preliminary data.</text>
</comment>
<accession>A0ABV5IZQ6</accession>
<evidence type="ECO:0000313" key="2">
    <source>
        <dbReference type="Proteomes" id="UP001589647"/>
    </source>
</evidence>
<proteinExistence type="predicted"/>
<organism evidence="1 2">
    <name type="scientific">Nonomuraea spiralis</name>
    <dbReference type="NCBI Taxonomy" id="46182"/>
    <lineage>
        <taxon>Bacteria</taxon>
        <taxon>Bacillati</taxon>
        <taxon>Actinomycetota</taxon>
        <taxon>Actinomycetes</taxon>
        <taxon>Streptosporangiales</taxon>
        <taxon>Streptosporangiaceae</taxon>
        <taxon>Nonomuraea</taxon>
    </lineage>
</organism>
<keyword evidence="2" id="KW-1185">Reference proteome</keyword>
<gene>
    <name evidence="1" type="ORF">ACFFV7_53390</name>
</gene>
<dbReference type="Proteomes" id="UP001589647">
    <property type="component" value="Unassembled WGS sequence"/>
</dbReference>
<dbReference type="RefSeq" id="WP_229825126.1">
    <property type="nucleotide sequence ID" value="NZ_BMRC01000054.1"/>
</dbReference>
<protein>
    <submittedName>
        <fullName evidence="1">Uncharacterized protein</fullName>
    </submittedName>
</protein>
<dbReference type="EMBL" id="JBHMEI010000110">
    <property type="protein sequence ID" value="MFB9210064.1"/>
    <property type="molecule type" value="Genomic_DNA"/>
</dbReference>
<name>A0ABV5IZQ6_9ACTN</name>
<reference evidence="1 2" key="1">
    <citation type="submission" date="2024-09" db="EMBL/GenBank/DDBJ databases">
        <authorList>
            <person name="Sun Q."/>
            <person name="Mori K."/>
        </authorList>
    </citation>
    <scope>NUCLEOTIDE SEQUENCE [LARGE SCALE GENOMIC DNA]</scope>
    <source>
        <strain evidence="1 2">CCM 3426</strain>
    </source>
</reference>
<sequence length="101" mass="10570">MPDKWTVSADGWGLGWTLYDWDGVPGYGHDGATIGQYADLFRELLAELTGVTMPAPFGPPVQSPAVDLAPLVGTYRREGVVITVSRDATAAPACATSSSTA</sequence>